<dbReference type="OrthoDB" id="10388838at2759"/>
<evidence type="ECO:0000313" key="1">
    <source>
        <dbReference type="EMBL" id="VDI27342.1"/>
    </source>
</evidence>
<dbReference type="EMBL" id="UYJE01004348">
    <property type="protein sequence ID" value="VDI27342.1"/>
    <property type="molecule type" value="Genomic_DNA"/>
</dbReference>
<reference evidence="1" key="1">
    <citation type="submission" date="2018-11" db="EMBL/GenBank/DDBJ databases">
        <authorList>
            <person name="Alioto T."/>
            <person name="Alioto T."/>
        </authorList>
    </citation>
    <scope>NUCLEOTIDE SEQUENCE</scope>
</reference>
<accession>A0A8B6DZ14</accession>
<comment type="caution">
    <text evidence="1">The sequence shown here is derived from an EMBL/GenBank/DDBJ whole genome shotgun (WGS) entry which is preliminary data.</text>
</comment>
<protein>
    <submittedName>
        <fullName evidence="1">Uncharacterized protein</fullName>
    </submittedName>
</protein>
<evidence type="ECO:0000313" key="2">
    <source>
        <dbReference type="Proteomes" id="UP000596742"/>
    </source>
</evidence>
<keyword evidence="2" id="KW-1185">Reference proteome</keyword>
<gene>
    <name evidence="1" type="ORF">MGAL_10B036358</name>
</gene>
<sequence>MGRANVMEPIHEKNMNQMIALQGIPSQLAYKKMDESSTILKLPPLLPNKNMKYADESHSAPLTSTNLHHEQEDKILLGTSETTTVVAGSIAKLQGRQILH</sequence>
<dbReference type="AlphaFoldDB" id="A0A8B6DZ14"/>
<dbReference type="Proteomes" id="UP000596742">
    <property type="component" value="Unassembled WGS sequence"/>
</dbReference>
<proteinExistence type="predicted"/>
<name>A0A8B6DZ14_MYTGA</name>
<organism evidence="1 2">
    <name type="scientific">Mytilus galloprovincialis</name>
    <name type="common">Mediterranean mussel</name>
    <dbReference type="NCBI Taxonomy" id="29158"/>
    <lineage>
        <taxon>Eukaryota</taxon>
        <taxon>Metazoa</taxon>
        <taxon>Spiralia</taxon>
        <taxon>Lophotrochozoa</taxon>
        <taxon>Mollusca</taxon>
        <taxon>Bivalvia</taxon>
        <taxon>Autobranchia</taxon>
        <taxon>Pteriomorphia</taxon>
        <taxon>Mytilida</taxon>
        <taxon>Mytiloidea</taxon>
        <taxon>Mytilidae</taxon>
        <taxon>Mytilinae</taxon>
        <taxon>Mytilus</taxon>
    </lineage>
</organism>